<keyword evidence="5" id="KW-1185">Reference proteome</keyword>
<feature type="transmembrane region" description="Helical" evidence="2">
    <location>
        <begin position="239"/>
        <end position="260"/>
    </location>
</feature>
<evidence type="ECO:0000256" key="1">
    <source>
        <dbReference type="SAM" id="MobiDB-lite"/>
    </source>
</evidence>
<feature type="transmembrane region" description="Helical" evidence="2">
    <location>
        <begin position="303"/>
        <end position="326"/>
    </location>
</feature>
<organism evidence="4 5">
    <name type="scientific">Aphanomyces stellatus</name>
    <dbReference type="NCBI Taxonomy" id="120398"/>
    <lineage>
        <taxon>Eukaryota</taxon>
        <taxon>Sar</taxon>
        <taxon>Stramenopiles</taxon>
        <taxon>Oomycota</taxon>
        <taxon>Saprolegniomycetes</taxon>
        <taxon>Saprolegniales</taxon>
        <taxon>Verrucalvaceae</taxon>
        <taxon>Aphanomyces</taxon>
    </lineage>
</organism>
<evidence type="ECO:0000313" key="5">
    <source>
        <dbReference type="Proteomes" id="UP000332933"/>
    </source>
</evidence>
<keyword evidence="2" id="KW-1133">Transmembrane helix</keyword>
<dbReference type="SUPFAM" id="SSF82866">
    <property type="entry name" value="Multidrug efflux transporter AcrB transmembrane domain"/>
    <property type="match status" value="1"/>
</dbReference>
<dbReference type="OrthoDB" id="76721at2759"/>
<protein>
    <submittedName>
        <fullName evidence="4">Aste57867_8166 protein</fullName>
    </submittedName>
</protein>
<reference evidence="3" key="2">
    <citation type="submission" date="2019-06" db="EMBL/GenBank/DDBJ databases">
        <title>Genomics analysis of Aphanomyces spp. identifies a new class of oomycete effector associated with host adaptation.</title>
        <authorList>
            <person name="Gaulin E."/>
        </authorList>
    </citation>
    <scope>NUCLEOTIDE SEQUENCE</scope>
    <source>
        <strain evidence="3">CBS 578.67</strain>
    </source>
</reference>
<dbReference type="AlphaFoldDB" id="A0A485KJK6"/>
<feature type="transmembrane region" description="Helical" evidence="2">
    <location>
        <begin position="266"/>
        <end position="291"/>
    </location>
</feature>
<sequence length="362" mass="38450">MPASLSPTTDIAATPPARPVRQMSRQQSIKNTLHTTGLNHVVPADTAAHAAVSDGCLVVIFVVVLVAMSPFVLIPLRICLKADGTTNESWAQTFNLLWIVDGFVAVWALTTCCAYHKDSTTATTTDKAVATTTEGPDKATLEDAQDIDEAAVIASIADTDDTDDQAPPPACMQFATKLMVLLTLVSHILISLRLDGVLDWPWTYVLLPWMLGSTYGSVTNTPLMLQLLLVALKLDAAIAWSWALVFVPMYAVAAVTLVVASTSMTIAGGVWLGVATTLVVLLLFAPFGILVARLVGRTAFSTIYVVVPWFVLVGVGILVAFSYVVFLTSLAADANDNDAVGARSEQTTSDEPTNDRGVATVV</sequence>
<dbReference type="EMBL" id="VJMH01005093">
    <property type="protein sequence ID" value="KAF0701316.1"/>
    <property type="molecule type" value="Genomic_DNA"/>
</dbReference>
<evidence type="ECO:0000313" key="4">
    <source>
        <dbReference type="EMBL" id="VFT85054.1"/>
    </source>
</evidence>
<dbReference type="Proteomes" id="UP000332933">
    <property type="component" value="Unassembled WGS sequence"/>
</dbReference>
<keyword evidence="2" id="KW-0812">Transmembrane</keyword>
<reference evidence="4 5" key="1">
    <citation type="submission" date="2019-03" db="EMBL/GenBank/DDBJ databases">
        <authorList>
            <person name="Gaulin E."/>
            <person name="Dumas B."/>
        </authorList>
    </citation>
    <scope>NUCLEOTIDE SEQUENCE [LARGE SCALE GENOMIC DNA]</scope>
    <source>
        <strain evidence="4">CBS 568.67</strain>
    </source>
</reference>
<feature type="transmembrane region" description="Helical" evidence="2">
    <location>
        <begin position="206"/>
        <end position="232"/>
    </location>
</feature>
<evidence type="ECO:0000313" key="3">
    <source>
        <dbReference type="EMBL" id="KAF0701316.1"/>
    </source>
</evidence>
<dbReference type="PANTHER" id="PTHR13568">
    <property type="entry name" value="FAM11A, B PROTEIN"/>
    <property type="match status" value="1"/>
</dbReference>
<gene>
    <name evidence="4" type="primary">Aste57867_8166</name>
    <name evidence="3" type="ORF">As57867_008136</name>
    <name evidence="4" type="ORF">ASTE57867_8166</name>
</gene>
<feature type="transmembrane region" description="Helical" evidence="2">
    <location>
        <begin position="56"/>
        <end position="76"/>
    </location>
</feature>
<accession>A0A485KJK6</accession>
<feature type="transmembrane region" description="Helical" evidence="2">
    <location>
        <begin position="96"/>
        <end position="115"/>
    </location>
</feature>
<dbReference type="PANTHER" id="PTHR13568:SF9">
    <property type="entry name" value="TRANSMEMBRANE PROTEIN 203"/>
    <property type="match status" value="1"/>
</dbReference>
<feature type="region of interest" description="Disordered" evidence="1">
    <location>
        <begin position="341"/>
        <end position="362"/>
    </location>
</feature>
<evidence type="ECO:0000256" key="2">
    <source>
        <dbReference type="SAM" id="Phobius"/>
    </source>
</evidence>
<name>A0A485KJK6_9STRA</name>
<proteinExistence type="predicted"/>
<dbReference type="InterPro" id="IPR019396">
    <property type="entry name" value="TM_Fragile-X-F-assoc"/>
</dbReference>
<keyword evidence="2" id="KW-0472">Membrane</keyword>
<feature type="transmembrane region" description="Helical" evidence="2">
    <location>
        <begin position="174"/>
        <end position="194"/>
    </location>
</feature>
<dbReference type="EMBL" id="CAADRA010005114">
    <property type="protein sequence ID" value="VFT85054.1"/>
    <property type="molecule type" value="Genomic_DNA"/>
</dbReference>